<gene>
    <name evidence="1" type="ORF">WHR41_02004</name>
</gene>
<evidence type="ECO:0000313" key="2">
    <source>
        <dbReference type="Proteomes" id="UP000803884"/>
    </source>
</evidence>
<organism evidence="1 2">
    <name type="scientific">Cladosporium halotolerans</name>
    <dbReference type="NCBI Taxonomy" id="1052096"/>
    <lineage>
        <taxon>Eukaryota</taxon>
        <taxon>Fungi</taxon>
        <taxon>Dikarya</taxon>
        <taxon>Ascomycota</taxon>
        <taxon>Pezizomycotina</taxon>
        <taxon>Dothideomycetes</taxon>
        <taxon>Dothideomycetidae</taxon>
        <taxon>Cladosporiales</taxon>
        <taxon>Cladosporiaceae</taxon>
        <taxon>Cladosporium</taxon>
    </lineage>
</organism>
<accession>A0AB34KZ96</accession>
<dbReference type="AlphaFoldDB" id="A0AB34KZ96"/>
<sequence length="395" mass="44479">MAYTYAIVAIAALICAFIIQKYTRQSDPGHEGTREKDIEQDDALKAYQDIEPLTELDWQSTPPMKLRPFKPKYHLTMGLENVPLSDLIQMDSTYLDRIKLRREIMNTHTEATLACNAVAEDAAMELYTWLVEVYLPKRFPTCFAVVPSAEQSSHSEKPQTPHRQLLNKITGETVPLQPTDGLTGLRTLISHVDTDFLILLPRQPSPDNNDSQEPLQPVYHLEAFATTFPSGFSTRSKLSLPLAAIHGPVPRYASKIGKSMDRFFARMETGKMVRRANWTITTTPDLFTQSGTHMSDPDATPEQQAEAIAQQQQDLDISSMRLRTELQTLHRLPVTGALVFAFKTYQYTLEEVKAEGNGEALAEATEGFLKGSVPEMEVYKRVAVWGGKVREYLRS</sequence>
<dbReference type="GeneID" id="96003448"/>
<reference evidence="1 2" key="1">
    <citation type="journal article" date="2020" name="Microbiol. Resour. Announc.">
        <title>Draft Genome Sequence of a Cladosporium Species Isolated from the Mesophotic Ascidian Didemnum maculosum.</title>
        <authorList>
            <person name="Gioti A."/>
            <person name="Siaperas R."/>
            <person name="Nikolaivits E."/>
            <person name="Le Goff G."/>
            <person name="Ouazzani J."/>
            <person name="Kotoulas G."/>
            <person name="Topakas E."/>
        </authorList>
    </citation>
    <scope>NUCLEOTIDE SEQUENCE [LARGE SCALE GENOMIC DNA]</scope>
    <source>
        <strain evidence="1 2">TM138-S3</strain>
    </source>
</reference>
<dbReference type="Pfam" id="PF11927">
    <property type="entry name" value="HODM_asu-like"/>
    <property type="match status" value="1"/>
</dbReference>
<name>A0AB34KZ96_9PEZI</name>
<protein>
    <submittedName>
        <fullName evidence="1">Uncharacterized protein</fullName>
    </submittedName>
</protein>
<dbReference type="EMBL" id="JAAQHG020000005">
    <property type="protein sequence ID" value="KAL1589241.1"/>
    <property type="molecule type" value="Genomic_DNA"/>
</dbReference>
<dbReference type="InterPro" id="IPR021848">
    <property type="entry name" value="HODM_asu-like"/>
</dbReference>
<evidence type="ECO:0000313" key="1">
    <source>
        <dbReference type="EMBL" id="KAL1589241.1"/>
    </source>
</evidence>
<dbReference type="RefSeq" id="XP_069232346.1">
    <property type="nucleotide sequence ID" value="XM_069370610.1"/>
</dbReference>
<proteinExistence type="predicted"/>
<dbReference type="Proteomes" id="UP000803884">
    <property type="component" value="Unassembled WGS sequence"/>
</dbReference>
<comment type="caution">
    <text evidence="1">The sequence shown here is derived from an EMBL/GenBank/DDBJ whole genome shotgun (WGS) entry which is preliminary data.</text>
</comment>
<keyword evidence="2" id="KW-1185">Reference proteome</keyword>